<dbReference type="InterPro" id="IPR036909">
    <property type="entry name" value="Cyt_c-like_dom_sf"/>
</dbReference>
<dbReference type="InterPro" id="IPR009056">
    <property type="entry name" value="Cyt_c-like_dom"/>
</dbReference>
<evidence type="ECO:0000256" key="4">
    <source>
        <dbReference type="PROSITE-ProRule" id="PRU00433"/>
    </source>
</evidence>
<organism evidence="6 7">
    <name type="scientific">Microbulbifer elongatus</name>
    <dbReference type="NCBI Taxonomy" id="86173"/>
    <lineage>
        <taxon>Bacteria</taxon>
        <taxon>Pseudomonadati</taxon>
        <taxon>Pseudomonadota</taxon>
        <taxon>Gammaproteobacteria</taxon>
        <taxon>Cellvibrionales</taxon>
        <taxon>Microbulbiferaceae</taxon>
        <taxon>Microbulbifer</taxon>
    </lineage>
</organism>
<dbReference type="SUPFAM" id="SSF46626">
    <property type="entry name" value="Cytochrome c"/>
    <property type="match status" value="1"/>
</dbReference>
<dbReference type="Pfam" id="PF21419">
    <property type="entry name" value="RoxA-like_Cyt-c"/>
    <property type="match status" value="1"/>
</dbReference>
<dbReference type="Proteomes" id="UP001205566">
    <property type="component" value="Unassembled WGS sequence"/>
</dbReference>
<protein>
    <recommendedName>
        <fullName evidence="5">Cytochrome c domain-containing protein</fullName>
    </recommendedName>
</protein>
<dbReference type="InterPro" id="IPR047758">
    <property type="entry name" value="CytoC_perox"/>
</dbReference>
<gene>
    <name evidence="6" type="ORF">HXX02_00285</name>
</gene>
<evidence type="ECO:0000259" key="5">
    <source>
        <dbReference type="PROSITE" id="PS51007"/>
    </source>
</evidence>
<keyword evidence="1 4" id="KW-0349">Heme</keyword>
<dbReference type="PROSITE" id="PS51007">
    <property type="entry name" value="CYTC"/>
    <property type="match status" value="1"/>
</dbReference>
<sequence>MEFRLFKFPLWLLAGGGLILTGCTLAHKLFEPNITSEAITEIRYLDQGWTDEDRQLFYNTPQGTELQGLHYTWLQALELPFSREKLASPENMRGWGFIIDPTYSPKSTAGAVYPVGMGSHLNPEDGSQRLDLGCALCHTGELHYRGTALRIDGGQAIHGMSTSDFGEFIHSLGATTAEMQVNLLKWNRFVNEVAGDDPEARTRLKRDFSAFRNRFFEFAKGPGRDKNFPVAEGRGRTDAVGRIGNVVFGYNLGIEENYKKANAPVSYPFLWDIWRFDWVQYTGFTNQAMARNVGEALGVMAPVKLIDENGELLPEGEFGQSTIDVEGMQCIETTLRKLRPPKWPEDVLGEVDITRARQGKDLFADQCAHCHGPHIAEPYQWTLAAGPGDNPANQRDVNWQWDMSGQIDHDADNRPVRQDWRESIWAVPWIDISVIGTDPTAATNFIEHRFDPGPLVARNPAGPEDAETRRVNAGDGLQLLINRLVPVLYKNRDISSDGNAIADYDGLNVPFRIANKAAYKARPLHGVWATPPFLHNGSVPTIYDLLSPREARPVRFGVGHREYNPHKLGYITDMRPGSFAFDTRETGNSNSGHLFTDSDQPGRIGRRLKEPERLALIEYLKVMGNPDYAERLGGDPQNWAQYPEPPASAIGEQACAPYRHTRVPQLASQQIPEEAAP</sequence>
<dbReference type="Gene3D" id="1.10.760.10">
    <property type="entry name" value="Cytochrome c-like domain"/>
    <property type="match status" value="1"/>
</dbReference>
<name>A0ABT1NVE4_9GAMM</name>
<keyword evidence="3 4" id="KW-0408">Iron</keyword>
<evidence type="ECO:0000256" key="1">
    <source>
        <dbReference type="ARBA" id="ARBA00022617"/>
    </source>
</evidence>
<comment type="caution">
    <text evidence="6">The sequence shown here is derived from an EMBL/GenBank/DDBJ whole genome shotgun (WGS) entry which is preliminary data.</text>
</comment>
<reference evidence="6" key="1">
    <citation type="thesis" date="2020" institute="Technische Universitat Dresden" country="Dresden, Germany">
        <title>The Agarolytic System of Microbulbifer elongatus PORT2, Isolated from Batu Karas, Pangandaran West Java Indonesia.</title>
        <authorList>
            <person name="Anggraeni S.R."/>
        </authorList>
    </citation>
    <scope>NUCLEOTIDE SEQUENCE</scope>
    <source>
        <strain evidence="6">PORT2</strain>
    </source>
</reference>
<keyword evidence="2 4" id="KW-0479">Metal-binding</keyword>
<evidence type="ECO:0000313" key="7">
    <source>
        <dbReference type="Proteomes" id="UP001205566"/>
    </source>
</evidence>
<dbReference type="PANTHER" id="PTHR30600">
    <property type="entry name" value="CYTOCHROME C PEROXIDASE-RELATED"/>
    <property type="match status" value="1"/>
</dbReference>
<dbReference type="EMBL" id="JACASI010000008">
    <property type="protein sequence ID" value="MCQ3827873.1"/>
    <property type="molecule type" value="Genomic_DNA"/>
</dbReference>
<evidence type="ECO:0000256" key="2">
    <source>
        <dbReference type="ARBA" id="ARBA00022723"/>
    </source>
</evidence>
<dbReference type="PROSITE" id="PS51257">
    <property type="entry name" value="PROKAR_LIPOPROTEIN"/>
    <property type="match status" value="1"/>
</dbReference>
<dbReference type="PANTHER" id="PTHR30600:SF9">
    <property type="entry name" value="BLR7738 PROTEIN"/>
    <property type="match status" value="1"/>
</dbReference>
<dbReference type="InterPro" id="IPR051395">
    <property type="entry name" value="Cytochrome_c_Peroxidase/MauG"/>
</dbReference>
<feature type="domain" description="Cytochrome c" evidence="5">
    <location>
        <begin position="354"/>
        <end position="524"/>
    </location>
</feature>
<keyword evidence="7" id="KW-1185">Reference proteome</keyword>
<evidence type="ECO:0000256" key="3">
    <source>
        <dbReference type="ARBA" id="ARBA00023004"/>
    </source>
</evidence>
<evidence type="ECO:0000313" key="6">
    <source>
        <dbReference type="EMBL" id="MCQ3827873.1"/>
    </source>
</evidence>
<dbReference type="RefSeq" id="WP_255872807.1">
    <property type="nucleotide sequence ID" value="NZ_JACASI010000008.1"/>
</dbReference>
<proteinExistence type="predicted"/>
<accession>A0ABT1NVE4</accession>
<dbReference type="NCBIfam" id="NF040606">
    <property type="entry name" value="CytoC_perox"/>
    <property type="match status" value="1"/>
</dbReference>